<organism evidence="2 3">
    <name type="scientific">Homarus americanus</name>
    <name type="common">American lobster</name>
    <dbReference type="NCBI Taxonomy" id="6706"/>
    <lineage>
        <taxon>Eukaryota</taxon>
        <taxon>Metazoa</taxon>
        <taxon>Ecdysozoa</taxon>
        <taxon>Arthropoda</taxon>
        <taxon>Crustacea</taxon>
        <taxon>Multicrustacea</taxon>
        <taxon>Malacostraca</taxon>
        <taxon>Eumalacostraca</taxon>
        <taxon>Eucarida</taxon>
        <taxon>Decapoda</taxon>
        <taxon>Pleocyemata</taxon>
        <taxon>Astacidea</taxon>
        <taxon>Nephropoidea</taxon>
        <taxon>Nephropidae</taxon>
        <taxon>Homarus</taxon>
    </lineage>
</organism>
<feature type="region of interest" description="Disordered" evidence="1">
    <location>
        <begin position="278"/>
        <end position="298"/>
    </location>
</feature>
<dbReference type="EMBL" id="JAHLQT010040325">
    <property type="protein sequence ID" value="KAG7155814.1"/>
    <property type="molecule type" value="Genomic_DNA"/>
</dbReference>
<evidence type="ECO:0000313" key="3">
    <source>
        <dbReference type="Proteomes" id="UP000747542"/>
    </source>
</evidence>
<name>A0A8J5JMH0_HOMAM</name>
<feature type="non-terminal residue" evidence="2">
    <location>
        <position position="393"/>
    </location>
</feature>
<proteinExistence type="predicted"/>
<dbReference type="Proteomes" id="UP000747542">
    <property type="component" value="Unassembled WGS sequence"/>
</dbReference>
<accession>A0A8J5JMH0</accession>
<reference evidence="2" key="1">
    <citation type="journal article" date="2021" name="Sci. Adv.">
        <title>The American lobster genome reveals insights on longevity, neural, and immune adaptations.</title>
        <authorList>
            <person name="Polinski J.M."/>
            <person name="Zimin A.V."/>
            <person name="Clark K.F."/>
            <person name="Kohn A.B."/>
            <person name="Sadowski N."/>
            <person name="Timp W."/>
            <person name="Ptitsyn A."/>
            <person name="Khanna P."/>
            <person name="Romanova D.Y."/>
            <person name="Williams P."/>
            <person name="Greenwood S.J."/>
            <person name="Moroz L.L."/>
            <person name="Walt D.R."/>
            <person name="Bodnar A.G."/>
        </authorList>
    </citation>
    <scope>NUCLEOTIDE SEQUENCE</scope>
    <source>
        <strain evidence="2">GMGI-L3</strain>
    </source>
</reference>
<comment type="caution">
    <text evidence="2">The sequence shown here is derived from an EMBL/GenBank/DDBJ whole genome shotgun (WGS) entry which is preliminary data.</text>
</comment>
<keyword evidence="3" id="KW-1185">Reference proteome</keyword>
<dbReference type="AlphaFoldDB" id="A0A8J5JMH0"/>
<evidence type="ECO:0000256" key="1">
    <source>
        <dbReference type="SAM" id="MobiDB-lite"/>
    </source>
</evidence>
<gene>
    <name evidence="2" type="ORF">Hamer_G025426</name>
</gene>
<protein>
    <submittedName>
        <fullName evidence="2">Uncharacterized protein</fullName>
    </submittedName>
</protein>
<evidence type="ECO:0000313" key="2">
    <source>
        <dbReference type="EMBL" id="KAG7155814.1"/>
    </source>
</evidence>
<sequence>VMAILKLLYLLPHGPVSVVFIIAVHSSDSLVAQKEIITPAPRPQVLADPVIPPPTAFNTTTEGERSGVGVTTINQEKVHPGFNIISAANINHFGSTNRTPVKKGPRKLQSKGKAASMATAETISPAAAKAAANVVAAAAMSAKGQSQQPAAVSNSQVTMAVMSSDRMPQMQNLPPPVQIWPPVSVSSVTQMIPLGVVTTPLIQPQIQPQENQAVGGPQGPPPPYIEMMRSRVSPCLIQPRNSGTKTGHQSHLLVSAIPAPNSGSAIARQVQPTQRALPKTNRSFSPHSACLQSAPSTSPVAQLSQQNNKTHTLMDIPTKVTTTPATTTQSAHSALETIKRKEIVASNTNMTILALVNQRLAETPTRVYEPQELMTGAAEVGWSQQLLGKDGCT</sequence>